<feature type="domain" description="HTH myb-type" evidence="6">
    <location>
        <begin position="1"/>
        <end position="49"/>
    </location>
</feature>
<dbReference type="PROSITE" id="PS50090">
    <property type="entry name" value="MYB_LIKE"/>
    <property type="match status" value="2"/>
</dbReference>
<dbReference type="PANTHER" id="PTHR46621">
    <property type="entry name" value="SNRNA-ACTIVATING PROTEIN COMPLEX SUBUNIT 4"/>
    <property type="match status" value="1"/>
</dbReference>
<dbReference type="GO" id="GO:0019185">
    <property type="term" value="C:snRNA-activating protein complex"/>
    <property type="evidence" value="ECO:0007669"/>
    <property type="project" value="TreeGrafter"/>
</dbReference>
<evidence type="ECO:0000256" key="2">
    <source>
        <dbReference type="ARBA" id="ARBA00023125"/>
    </source>
</evidence>
<dbReference type="GO" id="GO:0000978">
    <property type="term" value="F:RNA polymerase II cis-regulatory region sequence-specific DNA binding"/>
    <property type="evidence" value="ECO:0007669"/>
    <property type="project" value="TreeGrafter"/>
</dbReference>
<dbReference type="Proteomes" id="UP000008141">
    <property type="component" value="Unassembled WGS sequence"/>
</dbReference>
<dbReference type="GO" id="GO:0042796">
    <property type="term" value="P:snRNA transcription by RNA polymerase III"/>
    <property type="evidence" value="ECO:0007669"/>
    <property type="project" value="TreeGrafter"/>
</dbReference>
<evidence type="ECO:0000256" key="1">
    <source>
        <dbReference type="ARBA" id="ARBA00023015"/>
    </source>
</evidence>
<feature type="non-terminal residue" evidence="7">
    <location>
        <position position="82"/>
    </location>
</feature>
<evidence type="ECO:0000256" key="4">
    <source>
        <dbReference type="ARBA" id="ARBA00023242"/>
    </source>
</evidence>
<protein>
    <submittedName>
        <fullName evidence="7">Uncharacterized protein</fullName>
    </submittedName>
</protein>
<dbReference type="GO" id="GO:0001006">
    <property type="term" value="F:RNA polymerase III type 3 promoter sequence-specific DNA binding"/>
    <property type="evidence" value="ECO:0007669"/>
    <property type="project" value="TreeGrafter"/>
</dbReference>
<evidence type="ECO:0000313" key="8">
    <source>
        <dbReference type="Proteomes" id="UP000008141"/>
    </source>
</evidence>
<dbReference type="PROSITE" id="PS51294">
    <property type="entry name" value="HTH_MYB"/>
    <property type="match status" value="2"/>
</dbReference>
<dbReference type="RefSeq" id="XP_005843700.1">
    <property type="nucleotide sequence ID" value="XM_005843638.1"/>
</dbReference>
<reference evidence="7 8" key="1">
    <citation type="journal article" date="2010" name="Plant Cell">
        <title>The Chlorella variabilis NC64A genome reveals adaptation to photosymbiosis, coevolution with viruses, and cryptic sex.</title>
        <authorList>
            <person name="Blanc G."/>
            <person name="Duncan G."/>
            <person name="Agarkova I."/>
            <person name="Borodovsky M."/>
            <person name="Gurnon J."/>
            <person name="Kuo A."/>
            <person name="Lindquist E."/>
            <person name="Lucas S."/>
            <person name="Pangilinan J."/>
            <person name="Polle J."/>
            <person name="Salamov A."/>
            <person name="Terry A."/>
            <person name="Yamada T."/>
            <person name="Dunigan D.D."/>
            <person name="Grigoriev I.V."/>
            <person name="Claverie J.M."/>
            <person name="Van Etten J.L."/>
        </authorList>
    </citation>
    <scope>NUCLEOTIDE SEQUENCE [LARGE SCALE GENOMIC DNA]</scope>
    <source>
        <strain evidence="7 8">NC64A</strain>
    </source>
</reference>
<evidence type="ECO:0000259" key="6">
    <source>
        <dbReference type="PROSITE" id="PS51294"/>
    </source>
</evidence>
<feature type="domain" description="Myb-like" evidence="5">
    <location>
        <begin position="1"/>
        <end position="45"/>
    </location>
</feature>
<evidence type="ECO:0000256" key="3">
    <source>
        <dbReference type="ARBA" id="ARBA00023163"/>
    </source>
</evidence>
<dbReference type="GeneID" id="17351063"/>
<dbReference type="InterPro" id="IPR051575">
    <property type="entry name" value="Myb-like_DNA-bd"/>
</dbReference>
<name>E1ZRB4_CHLVA</name>
<dbReference type="SMART" id="SM00717">
    <property type="entry name" value="SANT"/>
    <property type="match status" value="2"/>
</dbReference>
<dbReference type="InParanoid" id="E1ZRB4"/>
<gene>
    <name evidence="7" type="ORF">CHLNCDRAFT_14655</name>
</gene>
<dbReference type="Gene3D" id="1.10.10.60">
    <property type="entry name" value="Homeodomain-like"/>
    <property type="match status" value="2"/>
</dbReference>
<dbReference type="OrthoDB" id="544267at2759"/>
<evidence type="ECO:0000313" key="7">
    <source>
        <dbReference type="EMBL" id="EFN51598.1"/>
    </source>
</evidence>
<dbReference type="SUPFAM" id="SSF46689">
    <property type="entry name" value="Homeodomain-like"/>
    <property type="match status" value="1"/>
</dbReference>
<dbReference type="AlphaFoldDB" id="E1ZRB4"/>
<dbReference type="Pfam" id="PF13921">
    <property type="entry name" value="Myb_DNA-bind_6"/>
    <property type="match status" value="1"/>
</dbReference>
<keyword evidence="1" id="KW-0805">Transcription regulation</keyword>
<dbReference type="STRING" id="554065.E1ZRB4"/>
<organism evidence="8">
    <name type="scientific">Chlorella variabilis</name>
    <name type="common">Green alga</name>
    <dbReference type="NCBI Taxonomy" id="554065"/>
    <lineage>
        <taxon>Eukaryota</taxon>
        <taxon>Viridiplantae</taxon>
        <taxon>Chlorophyta</taxon>
        <taxon>core chlorophytes</taxon>
        <taxon>Trebouxiophyceae</taxon>
        <taxon>Chlorellales</taxon>
        <taxon>Chlorellaceae</taxon>
        <taxon>Chlorella clade</taxon>
        <taxon>Chlorella</taxon>
    </lineage>
</organism>
<evidence type="ECO:0000259" key="5">
    <source>
        <dbReference type="PROSITE" id="PS50090"/>
    </source>
</evidence>
<dbReference type="GO" id="GO:0042795">
    <property type="term" value="P:snRNA transcription by RNA polymerase II"/>
    <property type="evidence" value="ECO:0007669"/>
    <property type="project" value="TreeGrafter"/>
</dbReference>
<dbReference type="PANTHER" id="PTHR46621:SF1">
    <property type="entry name" value="SNRNA-ACTIVATING PROTEIN COMPLEX SUBUNIT 4"/>
    <property type="match status" value="1"/>
</dbReference>
<dbReference type="EMBL" id="GL433862">
    <property type="protein sequence ID" value="EFN51598.1"/>
    <property type="molecule type" value="Genomic_DNA"/>
</dbReference>
<dbReference type="InterPro" id="IPR009057">
    <property type="entry name" value="Homeodomain-like_sf"/>
</dbReference>
<accession>E1ZRB4</accession>
<feature type="domain" description="Myb-like" evidence="5">
    <location>
        <begin position="46"/>
        <end position="82"/>
    </location>
</feature>
<dbReference type="InterPro" id="IPR017930">
    <property type="entry name" value="Myb_dom"/>
</dbReference>
<keyword evidence="4" id="KW-0539">Nucleus</keyword>
<dbReference type="SMR" id="E1ZRB4"/>
<keyword evidence="2" id="KW-0238">DNA-binding</keyword>
<keyword evidence="3" id="KW-0804">Transcription</keyword>
<dbReference type="CDD" id="cd00167">
    <property type="entry name" value="SANT"/>
    <property type="match status" value="2"/>
</dbReference>
<dbReference type="InterPro" id="IPR001005">
    <property type="entry name" value="SANT/Myb"/>
</dbReference>
<feature type="domain" description="HTH myb-type" evidence="6">
    <location>
        <begin position="51"/>
        <end position="82"/>
    </location>
</feature>
<feature type="non-terminal residue" evidence="7">
    <location>
        <position position="1"/>
    </location>
</feature>
<keyword evidence="8" id="KW-1185">Reference proteome</keyword>
<proteinExistence type="predicted"/>
<dbReference type="eggNOG" id="KOG0048">
    <property type="taxonomic scope" value="Eukaryota"/>
</dbReference>
<dbReference type="KEGG" id="cvr:CHLNCDRAFT_14655"/>
<sequence length="82" mass="9426">GVWTDEEDALLALWQGRVGNKWSEVARHIPGKTGQQCAQRWRHRVNPNISREKWSAEEDARLALLVDKHGNSWAEISRRLPG</sequence>